<keyword evidence="4" id="KW-1185">Reference proteome</keyword>
<dbReference type="Proteomes" id="UP000294257">
    <property type="component" value="Unassembled WGS sequence"/>
</dbReference>
<feature type="transmembrane region" description="Helical" evidence="2">
    <location>
        <begin position="139"/>
        <end position="165"/>
    </location>
</feature>
<feature type="region of interest" description="Disordered" evidence="1">
    <location>
        <begin position="1"/>
        <end position="32"/>
    </location>
</feature>
<evidence type="ECO:0000256" key="2">
    <source>
        <dbReference type="SAM" id="Phobius"/>
    </source>
</evidence>
<dbReference type="RefSeq" id="WP_130345546.1">
    <property type="nucleotide sequence ID" value="NZ_SGWQ01000006.1"/>
</dbReference>
<evidence type="ECO:0000313" key="3">
    <source>
        <dbReference type="EMBL" id="RZS36928.1"/>
    </source>
</evidence>
<keyword evidence="2" id="KW-0472">Membrane</keyword>
<keyword evidence="2" id="KW-0812">Transmembrane</keyword>
<dbReference type="EMBL" id="SGWQ01000006">
    <property type="protein sequence ID" value="RZS36928.1"/>
    <property type="molecule type" value="Genomic_DNA"/>
</dbReference>
<proteinExistence type="predicted"/>
<sequence length="238" mass="23709">MTFPSGAQGGGFPGQGPQQPQQGPGYGPPSQGGGGLKLGLPQILFLVTAGLGLVIVFLGFAPAISVEGRDGVGFYEVSQGGSAGLSWIPVACFVAGLISALIVLPGKQKPSPGVPAVLSLGAVFGLLFTMFSADFPDQAGFGAGAIMILIFGILQLGAAVVAFLFDAGIIKAPAPGQRQQPYGQQPGGFGPPSGGFPQPGQQPGQQTQFAPQQGQFGQQPGQQPGGAPGTPPGGYPQS</sequence>
<evidence type="ECO:0008006" key="5">
    <source>
        <dbReference type="Google" id="ProtNLM"/>
    </source>
</evidence>
<evidence type="ECO:0000313" key="4">
    <source>
        <dbReference type="Proteomes" id="UP000294257"/>
    </source>
</evidence>
<feature type="transmembrane region" description="Helical" evidence="2">
    <location>
        <begin position="116"/>
        <end position="133"/>
    </location>
</feature>
<feature type="transmembrane region" description="Helical" evidence="2">
    <location>
        <begin position="43"/>
        <end position="64"/>
    </location>
</feature>
<feature type="compositionally biased region" description="Low complexity" evidence="1">
    <location>
        <begin position="195"/>
        <end position="222"/>
    </location>
</feature>
<organism evidence="3 4">
    <name type="scientific">Herbihabitans rhizosphaerae</name>
    <dbReference type="NCBI Taxonomy" id="1872711"/>
    <lineage>
        <taxon>Bacteria</taxon>
        <taxon>Bacillati</taxon>
        <taxon>Actinomycetota</taxon>
        <taxon>Actinomycetes</taxon>
        <taxon>Pseudonocardiales</taxon>
        <taxon>Pseudonocardiaceae</taxon>
        <taxon>Herbihabitans</taxon>
    </lineage>
</organism>
<reference evidence="3 4" key="1">
    <citation type="submission" date="2019-02" db="EMBL/GenBank/DDBJ databases">
        <title>Genomic Encyclopedia of Type Strains, Phase IV (KMG-IV): sequencing the most valuable type-strain genomes for metagenomic binning, comparative biology and taxonomic classification.</title>
        <authorList>
            <person name="Goeker M."/>
        </authorList>
    </citation>
    <scope>NUCLEOTIDE SEQUENCE [LARGE SCALE GENOMIC DNA]</scope>
    <source>
        <strain evidence="3 4">DSM 101727</strain>
    </source>
</reference>
<evidence type="ECO:0000256" key="1">
    <source>
        <dbReference type="SAM" id="MobiDB-lite"/>
    </source>
</evidence>
<feature type="region of interest" description="Disordered" evidence="1">
    <location>
        <begin position="176"/>
        <end position="238"/>
    </location>
</feature>
<accession>A0A4Q7KK08</accession>
<feature type="transmembrane region" description="Helical" evidence="2">
    <location>
        <begin position="84"/>
        <end position="104"/>
    </location>
</feature>
<dbReference type="Pfam" id="PF17270">
    <property type="entry name" value="DUF5336"/>
    <property type="match status" value="1"/>
</dbReference>
<protein>
    <recommendedName>
        <fullName evidence="5">34 kDa antigenic protein</fullName>
    </recommendedName>
</protein>
<dbReference type="OrthoDB" id="3698541at2"/>
<dbReference type="InterPro" id="IPR035166">
    <property type="entry name" value="DUF5336"/>
</dbReference>
<keyword evidence="2" id="KW-1133">Transmembrane helix</keyword>
<comment type="caution">
    <text evidence="3">The sequence shown here is derived from an EMBL/GenBank/DDBJ whole genome shotgun (WGS) entry which is preliminary data.</text>
</comment>
<gene>
    <name evidence="3" type="ORF">EV193_106162</name>
</gene>
<name>A0A4Q7KK08_9PSEU</name>
<feature type="compositionally biased region" description="Pro residues" evidence="1">
    <location>
        <begin position="229"/>
        <end position="238"/>
    </location>
</feature>
<dbReference type="AlphaFoldDB" id="A0A4Q7KK08"/>